<dbReference type="Proteomes" id="UP001174694">
    <property type="component" value="Unassembled WGS sequence"/>
</dbReference>
<dbReference type="AlphaFoldDB" id="A0AA38VJ08"/>
<keyword evidence="2" id="KW-1185">Reference proteome</keyword>
<dbReference type="EMBL" id="JANBVO010000003">
    <property type="protein sequence ID" value="KAJ9155261.1"/>
    <property type="molecule type" value="Genomic_DNA"/>
</dbReference>
<gene>
    <name evidence="1" type="ORF">NKR23_g1740</name>
</gene>
<evidence type="ECO:0000313" key="2">
    <source>
        <dbReference type="Proteomes" id="UP001174694"/>
    </source>
</evidence>
<name>A0AA38VJ08_9PEZI</name>
<accession>A0AA38VJ08</accession>
<sequence length="186" mass="20940">MSDGGVLNSSNAGFMGCFFAAKGATTEDPVQGLWNFVLHTWFPRNPYRINIKAKNLASNDEPDAIVIEVRFVGGRTSARESWEIRERPIFMVECKKPTRDTPEEWESARVQLLQYLDDNVAGSKRMYGAVAIGLKVEIYKWDATNPSGPLMRLHPATIDLNLAKDRRELEALLDEVKAGGWNWAEP</sequence>
<organism evidence="1 2">
    <name type="scientific">Pleurostoma richardsiae</name>
    <dbReference type="NCBI Taxonomy" id="41990"/>
    <lineage>
        <taxon>Eukaryota</taxon>
        <taxon>Fungi</taxon>
        <taxon>Dikarya</taxon>
        <taxon>Ascomycota</taxon>
        <taxon>Pezizomycotina</taxon>
        <taxon>Sordariomycetes</taxon>
        <taxon>Sordariomycetidae</taxon>
        <taxon>Calosphaeriales</taxon>
        <taxon>Pleurostomataceae</taxon>
        <taxon>Pleurostoma</taxon>
    </lineage>
</organism>
<evidence type="ECO:0000313" key="1">
    <source>
        <dbReference type="EMBL" id="KAJ9155261.1"/>
    </source>
</evidence>
<comment type="caution">
    <text evidence="1">The sequence shown here is derived from an EMBL/GenBank/DDBJ whole genome shotgun (WGS) entry which is preliminary data.</text>
</comment>
<reference evidence="1" key="1">
    <citation type="submission" date="2022-07" db="EMBL/GenBank/DDBJ databases">
        <title>Fungi with potential for degradation of polypropylene.</title>
        <authorList>
            <person name="Gostincar C."/>
        </authorList>
    </citation>
    <scope>NUCLEOTIDE SEQUENCE</scope>
    <source>
        <strain evidence="1">EXF-13308</strain>
    </source>
</reference>
<protein>
    <submittedName>
        <fullName evidence="1">Uncharacterized protein</fullName>
    </submittedName>
</protein>
<proteinExistence type="predicted"/>